<dbReference type="InterPro" id="IPR036891">
    <property type="entry name" value="Signal_recog_part_SRP54_M_sf"/>
</dbReference>
<keyword evidence="3" id="KW-0378">Hydrolase</keyword>
<keyword evidence="6" id="KW-0733">Signal recognition particle</keyword>
<dbReference type="InterPro" id="IPR013822">
    <property type="entry name" value="Signal_recog_particl_SRP54_hlx"/>
</dbReference>
<comment type="catalytic activity">
    <reaction evidence="9">
        <text>GTP + H2O = GDP + phosphate + H(+)</text>
        <dbReference type="Rhea" id="RHEA:19669"/>
        <dbReference type="ChEBI" id="CHEBI:15377"/>
        <dbReference type="ChEBI" id="CHEBI:15378"/>
        <dbReference type="ChEBI" id="CHEBI:37565"/>
        <dbReference type="ChEBI" id="CHEBI:43474"/>
        <dbReference type="ChEBI" id="CHEBI:58189"/>
        <dbReference type="EC" id="3.6.5.4"/>
    </reaction>
</comment>
<dbReference type="Gene3D" id="1.10.260.30">
    <property type="entry name" value="Signal recognition particle, SRP54 subunit, M-domain"/>
    <property type="match status" value="1"/>
</dbReference>
<keyword evidence="7" id="KW-0687">Ribonucleoprotein</keyword>
<dbReference type="GO" id="GO:0008312">
    <property type="term" value="F:7S RNA binding"/>
    <property type="evidence" value="ECO:0007669"/>
    <property type="project" value="InterPro"/>
</dbReference>
<dbReference type="AlphaFoldDB" id="A0A0S8FV82"/>
<evidence type="ECO:0000256" key="9">
    <source>
        <dbReference type="ARBA" id="ARBA00048027"/>
    </source>
</evidence>
<accession>A0A0S8FV82</accession>
<dbReference type="GO" id="GO:0006614">
    <property type="term" value="P:SRP-dependent cotranslational protein targeting to membrane"/>
    <property type="evidence" value="ECO:0007669"/>
    <property type="project" value="InterPro"/>
</dbReference>
<name>A0A0S8FV82_UNCW3</name>
<dbReference type="InterPro" id="IPR027417">
    <property type="entry name" value="P-loop_NTPase"/>
</dbReference>
<dbReference type="InterPro" id="IPR000897">
    <property type="entry name" value="SRP54_GTPase_dom"/>
</dbReference>
<dbReference type="SUPFAM" id="SSF52540">
    <property type="entry name" value="P-loop containing nucleoside triphosphate hydrolases"/>
    <property type="match status" value="1"/>
</dbReference>
<dbReference type="SMART" id="SM00382">
    <property type="entry name" value="AAA"/>
    <property type="match status" value="1"/>
</dbReference>
<dbReference type="SMART" id="SM00963">
    <property type="entry name" value="SRP54_N"/>
    <property type="match status" value="1"/>
</dbReference>
<comment type="similarity">
    <text evidence="1">Belongs to the GTP-binding SRP family. SRP54 subfamily.</text>
</comment>
<keyword evidence="2" id="KW-0547">Nucleotide-binding</keyword>
<evidence type="ECO:0000256" key="4">
    <source>
        <dbReference type="ARBA" id="ARBA00022884"/>
    </source>
</evidence>
<evidence type="ECO:0000259" key="10">
    <source>
        <dbReference type="PROSITE" id="PS00300"/>
    </source>
</evidence>
<evidence type="ECO:0000256" key="2">
    <source>
        <dbReference type="ARBA" id="ARBA00022741"/>
    </source>
</evidence>
<reference evidence="11 12" key="1">
    <citation type="journal article" date="2015" name="Microbiome">
        <title>Genomic resolution of linkages in carbon, nitrogen, and sulfur cycling among widespread estuary sediment bacteria.</title>
        <authorList>
            <person name="Baker B.J."/>
            <person name="Lazar C.S."/>
            <person name="Teske A.P."/>
            <person name="Dick G.J."/>
        </authorList>
    </citation>
    <scope>NUCLEOTIDE SEQUENCE [LARGE SCALE GENOMIC DNA]</scope>
    <source>
        <strain evidence="11">SM23_42</strain>
    </source>
</reference>
<comment type="caution">
    <text evidence="11">The sequence shown here is derived from an EMBL/GenBank/DDBJ whole genome shotgun (WGS) entry which is preliminary data.</text>
</comment>
<dbReference type="Proteomes" id="UP000051373">
    <property type="component" value="Unassembled WGS sequence"/>
</dbReference>
<keyword evidence="4" id="KW-0694">RNA-binding</keyword>
<proteinExistence type="inferred from homology"/>
<dbReference type="PROSITE" id="PS00300">
    <property type="entry name" value="SRP54"/>
    <property type="match status" value="1"/>
</dbReference>
<dbReference type="Pfam" id="PF02978">
    <property type="entry name" value="SRP_SPB"/>
    <property type="match status" value="1"/>
</dbReference>
<dbReference type="GO" id="GO:0003924">
    <property type="term" value="F:GTPase activity"/>
    <property type="evidence" value="ECO:0007669"/>
    <property type="project" value="InterPro"/>
</dbReference>
<feature type="domain" description="SRP54-type proteins GTP-binding" evidence="10">
    <location>
        <begin position="265"/>
        <end position="278"/>
    </location>
</feature>
<dbReference type="InterPro" id="IPR004780">
    <property type="entry name" value="SRP"/>
</dbReference>
<keyword evidence="5" id="KW-0342">GTP-binding</keyword>
<dbReference type="NCBIfam" id="TIGR00959">
    <property type="entry name" value="ffh"/>
    <property type="match status" value="1"/>
</dbReference>
<dbReference type="Pfam" id="PF00448">
    <property type="entry name" value="SRP54"/>
    <property type="match status" value="1"/>
</dbReference>
<evidence type="ECO:0000256" key="6">
    <source>
        <dbReference type="ARBA" id="ARBA00023135"/>
    </source>
</evidence>
<dbReference type="PANTHER" id="PTHR11564">
    <property type="entry name" value="SIGNAL RECOGNITION PARTICLE 54K PROTEIN SRP54"/>
    <property type="match status" value="1"/>
</dbReference>
<dbReference type="InterPro" id="IPR042101">
    <property type="entry name" value="SRP54_N_sf"/>
</dbReference>
<sequence>MFEGLIDRFELVKRKILGYGRITGQELESIYKDIRLSLLEADVNYKVVRDFIAELGEKTKDLELSKSLKPGDLVIKAVYEELVELLGKTTRHIEFKKEGPTVLSLIGLQGVGKTTTAAKLAIKYRGRKPLLVPADAKRPAAAKQLALLAGKANIPVVPLEKNSAVQTVRKAAESAHEKGYGVIILDTAGRLHIDESLVQELVDIHQALLPDYRLLVADGMSGQDAVKQASLFKEKIGLEGAILTKMDGDARGGAALSITRVADVPVYFVGTSENLDGLEEFHPDRAAQRILGMGDVLSLVEKVKTVETEIDQEKMRKKVLKGELNLDDFLEQLSAVKKLGPLSKIAAMMPGVKESDVDEKQFKKMEAMITSMTQRERVHPEIIDGSRKRRIAAGSGTTVADVNRMLKEFSYARDMLKKFGKGMPTKSPFKI</sequence>
<dbReference type="SMART" id="SM00962">
    <property type="entry name" value="SRP54"/>
    <property type="match status" value="1"/>
</dbReference>
<dbReference type="EMBL" id="LJUJ01000002">
    <property type="protein sequence ID" value="KPK64597.1"/>
    <property type="molecule type" value="Genomic_DNA"/>
</dbReference>
<protein>
    <recommendedName>
        <fullName evidence="8">signal-recognition-particle GTPase</fullName>
        <ecNumber evidence="8">3.6.5.4</ecNumber>
    </recommendedName>
</protein>
<dbReference type="PATRIC" id="fig|1703779.3.peg.2075"/>
<dbReference type="InterPro" id="IPR003593">
    <property type="entry name" value="AAA+_ATPase"/>
</dbReference>
<organism evidence="11 12">
    <name type="scientific">candidate division WOR_3 bacterium SM23_42</name>
    <dbReference type="NCBI Taxonomy" id="1703779"/>
    <lineage>
        <taxon>Bacteria</taxon>
        <taxon>Bacteria division WOR-3</taxon>
    </lineage>
</organism>
<dbReference type="PANTHER" id="PTHR11564:SF5">
    <property type="entry name" value="SIGNAL RECOGNITION PARTICLE SUBUNIT SRP54"/>
    <property type="match status" value="1"/>
</dbReference>
<dbReference type="Gene3D" id="1.20.120.140">
    <property type="entry name" value="Signal recognition particle SRP54, nucleotide-binding domain"/>
    <property type="match status" value="1"/>
</dbReference>
<dbReference type="SUPFAM" id="SSF47446">
    <property type="entry name" value="Signal peptide-binding domain"/>
    <property type="match status" value="1"/>
</dbReference>
<dbReference type="InterPro" id="IPR004125">
    <property type="entry name" value="Signal_recog_particle_SRP54_M"/>
</dbReference>
<dbReference type="Pfam" id="PF02881">
    <property type="entry name" value="SRP54_N"/>
    <property type="match status" value="1"/>
</dbReference>
<dbReference type="Gene3D" id="3.40.50.300">
    <property type="entry name" value="P-loop containing nucleotide triphosphate hydrolases"/>
    <property type="match status" value="1"/>
</dbReference>
<gene>
    <name evidence="11" type="ORF">AMJ83_02550</name>
</gene>
<dbReference type="STRING" id="1703779.AMJ83_02550"/>
<dbReference type="GO" id="GO:0048500">
    <property type="term" value="C:signal recognition particle"/>
    <property type="evidence" value="ECO:0007669"/>
    <property type="project" value="InterPro"/>
</dbReference>
<evidence type="ECO:0000313" key="12">
    <source>
        <dbReference type="Proteomes" id="UP000051373"/>
    </source>
</evidence>
<dbReference type="GO" id="GO:0005525">
    <property type="term" value="F:GTP binding"/>
    <property type="evidence" value="ECO:0007669"/>
    <property type="project" value="UniProtKB-KW"/>
</dbReference>
<evidence type="ECO:0000256" key="5">
    <source>
        <dbReference type="ARBA" id="ARBA00023134"/>
    </source>
</evidence>
<dbReference type="InterPro" id="IPR022941">
    <property type="entry name" value="SRP54"/>
</dbReference>
<evidence type="ECO:0000313" key="11">
    <source>
        <dbReference type="EMBL" id="KPK64597.1"/>
    </source>
</evidence>
<evidence type="ECO:0000256" key="1">
    <source>
        <dbReference type="ARBA" id="ARBA00005450"/>
    </source>
</evidence>
<evidence type="ECO:0000256" key="3">
    <source>
        <dbReference type="ARBA" id="ARBA00022801"/>
    </source>
</evidence>
<evidence type="ECO:0000256" key="8">
    <source>
        <dbReference type="ARBA" id="ARBA00035672"/>
    </source>
</evidence>
<evidence type="ECO:0000256" key="7">
    <source>
        <dbReference type="ARBA" id="ARBA00023274"/>
    </source>
</evidence>
<dbReference type="EC" id="3.6.5.4" evidence="8"/>